<evidence type="ECO:0000313" key="6">
    <source>
        <dbReference type="EMBL" id="THH06029.1"/>
    </source>
</evidence>
<evidence type="ECO:0000256" key="1">
    <source>
        <dbReference type="ARBA" id="ARBA00008947"/>
    </source>
</evidence>
<sequence>MATKEDQETLRLLVQYVSRAFYDPKFVVIMDQLARHPVLKDDDLAGRIGLQAKELNKLMAVLTNDRLVQVHRQNELKEGAQRSIGRQYYFIDYRHLCNVVKWRVAEMRRIIDSTLRNELDNKGYICPNCKATFSPLEADRLMDFARGMFVCDQCTTSPGGPHEVILNEDEETVRGSKDRMERFNRQTKFIREGLRKSEAMTLPAFDVAIWVKNNVSEADKQKQIQNGGLKIAGADGKRDDQGISVLMSVDKDEATRRREREAEAETKRQQNVLPSWHLKSTISNDLTALGIAAANANGNGKLSGNEAILSSLGKGVTSNADILIGLGKVKPQPKVEQSEVNIMEEKKPEVDHNADFYEQYYASLEAASQAQSTAQTPVMEMTSNDFEEEERKPNVAYLDSLNGTRKRTRSPEDIGERENKSLRSSMGTPVFSRSTSALSGLVDSPPSSFEFQQTNGVRTEHLESSEQPLASETVVLVGGKPMPFSHVTQEIADEKMTPEEYTAWCELVMAQ</sequence>
<accession>A0A4S4L3Z3</accession>
<dbReference type="PROSITE" id="PS51344">
    <property type="entry name" value="HTH_TFE_IIE"/>
    <property type="match status" value="1"/>
</dbReference>
<dbReference type="GO" id="GO:0006367">
    <property type="term" value="P:transcription initiation at RNA polymerase II promoter"/>
    <property type="evidence" value="ECO:0007669"/>
    <property type="project" value="InterPro"/>
</dbReference>
<organism evidence="6 7">
    <name type="scientific">Phellinidium pouzarii</name>
    <dbReference type="NCBI Taxonomy" id="167371"/>
    <lineage>
        <taxon>Eukaryota</taxon>
        <taxon>Fungi</taxon>
        <taxon>Dikarya</taxon>
        <taxon>Basidiomycota</taxon>
        <taxon>Agaricomycotina</taxon>
        <taxon>Agaricomycetes</taxon>
        <taxon>Hymenochaetales</taxon>
        <taxon>Hymenochaetaceae</taxon>
        <taxon>Phellinidium</taxon>
    </lineage>
</organism>
<dbReference type="Pfam" id="PF02002">
    <property type="entry name" value="TFIIE_alpha"/>
    <property type="match status" value="1"/>
</dbReference>
<feature type="region of interest" description="Disordered" evidence="4">
    <location>
        <begin position="251"/>
        <end position="270"/>
    </location>
</feature>
<feature type="region of interest" description="Disordered" evidence="4">
    <location>
        <begin position="384"/>
        <end position="430"/>
    </location>
</feature>
<dbReference type="InterPro" id="IPR002853">
    <property type="entry name" value="TFIIE_asu"/>
</dbReference>
<keyword evidence="3" id="KW-0804">Transcription</keyword>
<dbReference type="Proteomes" id="UP000308199">
    <property type="component" value="Unassembled WGS sequence"/>
</dbReference>
<dbReference type="InterPro" id="IPR024550">
    <property type="entry name" value="TFIIEa/SarR/Rpc3_HTH_dom"/>
</dbReference>
<protein>
    <recommendedName>
        <fullName evidence="5">HTH TFE/IIEalpha-type domain-containing protein</fullName>
    </recommendedName>
</protein>
<keyword evidence="2" id="KW-0805">Transcription regulation</keyword>
<comment type="similarity">
    <text evidence="1">Belongs to the TFIIE alpha subunit family.</text>
</comment>
<dbReference type="PANTHER" id="PTHR13097">
    <property type="entry name" value="TRANSCRIPTION INITIATION FACTOR IIE, ALPHA SUBUNIT"/>
    <property type="match status" value="1"/>
</dbReference>
<dbReference type="GO" id="GO:0005673">
    <property type="term" value="C:transcription factor TFIIE complex"/>
    <property type="evidence" value="ECO:0007669"/>
    <property type="project" value="TreeGrafter"/>
</dbReference>
<evidence type="ECO:0000256" key="4">
    <source>
        <dbReference type="SAM" id="MobiDB-lite"/>
    </source>
</evidence>
<reference evidence="6 7" key="1">
    <citation type="submission" date="2019-02" db="EMBL/GenBank/DDBJ databases">
        <title>Genome sequencing of the rare red list fungi Phellinidium pouzarii.</title>
        <authorList>
            <person name="Buettner E."/>
            <person name="Kellner H."/>
        </authorList>
    </citation>
    <scope>NUCLEOTIDE SEQUENCE [LARGE SCALE GENOMIC DNA]</scope>
    <source>
        <strain evidence="6 7">DSM 108285</strain>
    </source>
</reference>
<dbReference type="Gene3D" id="3.30.40.10">
    <property type="entry name" value="Zinc/RING finger domain, C3HC4 (zinc finger)"/>
    <property type="match status" value="1"/>
</dbReference>
<dbReference type="SMART" id="SM00531">
    <property type="entry name" value="TFIIE"/>
    <property type="match status" value="1"/>
</dbReference>
<feature type="compositionally biased region" description="Basic and acidic residues" evidence="4">
    <location>
        <begin position="251"/>
        <end position="268"/>
    </location>
</feature>
<evidence type="ECO:0000256" key="2">
    <source>
        <dbReference type="ARBA" id="ARBA00023015"/>
    </source>
</evidence>
<evidence type="ECO:0000259" key="5">
    <source>
        <dbReference type="PROSITE" id="PS51344"/>
    </source>
</evidence>
<gene>
    <name evidence="6" type="ORF">EW145_g4369</name>
</gene>
<dbReference type="SUPFAM" id="SSF57783">
    <property type="entry name" value="Zinc beta-ribbon"/>
    <property type="match status" value="1"/>
</dbReference>
<dbReference type="PANTHER" id="PTHR13097:SF7">
    <property type="entry name" value="GENERAL TRANSCRIPTION FACTOR IIE SUBUNIT 1"/>
    <property type="match status" value="1"/>
</dbReference>
<name>A0A4S4L3Z3_9AGAM</name>
<evidence type="ECO:0000313" key="7">
    <source>
        <dbReference type="Proteomes" id="UP000308199"/>
    </source>
</evidence>
<keyword evidence="7" id="KW-1185">Reference proteome</keyword>
<comment type="caution">
    <text evidence="6">The sequence shown here is derived from an EMBL/GenBank/DDBJ whole genome shotgun (WGS) entry which is preliminary data.</text>
</comment>
<feature type="domain" description="HTH TFE/IIEalpha-type" evidence="5">
    <location>
        <begin position="10"/>
        <end position="101"/>
    </location>
</feature>
<dbReference type="AlphaFoldDB" id="A0A4S4L3Z3"/>
<dbReference type="EMBL" id="SGPK01000221">
    <property type="protein sequence ID" value="THH06029.1"/>
    <property type="molecule type" value="Genomic_DNA"/>
</dbReference>
<evidence type="ECO:0000256" key="3">
    <source>
        <dbReference type="ARBA" id="ARBA00023163"/>
    </source>
</evidence>
<dbReference type="InterPro" id="IPR017919">
    <property type="entry name" value="TFIIE/TFIIEa_HTH"/>
</dbReference>
<dbReference type="InterPro" id="IPR039997">
    <property type="entry name" value="TFE"/>
</dbReference>
<dbReference type="InterPro" id="IPR013083">
    <property type="entry name" value="Znf_RING/FYVE/PHD"/>
</dbReference>
<proteinExistence type="inferred from homology"/>
<dbReference type="OrthoDB" id="361102at2759"/>
<feature type="compositionally biased region" description="Basic and acidic residues" evidence="4">
    <location>
        <begin position="409"/>
        <end position="421"/>
    </location>
</feature>